<dbReference type="PANTHER" id="PTHR45138">
    <property type="entry name" value="REGULATORY COMPONENTS OF SENSORY TRANSDUCTION SYSTEM"/>
    <property type="match status" value="1"/>
</dbReference>
<evidence type="ECO:0000259" key="5">
    <source>
        <dbReference type="PROSITE" id="PS50113"/>
    </source>
</evidence>
<evidence type="ECO:0000313" key="8">
    <source>
        <dbReference type="Proteomes" id="UP000530038"/>
    </source>
</evidence>
<proteinExistence type="predicted"/>
<dbReference type="InterPro" id="IPR001610">
    <property type="entry name" value="PAC"/>
</dbReference>
<dbReference type="Pfam" id="PF08447">
    <property type="entry name" value="PAS_3"/>
    <property type="match status" value="1"/>
</dbReference>
<dbReference type="PROSITE" id="PS50112">
    <property type="entry name" value="PAS"/>
    <property type="match status" value="1"/>
</dbReference>
<dbReference type="EC" id="2.7.7.65" evidence="2"/>
<evidence type="ECO:0000313" key="7">
    <source>
        <dbReference type="EMBL" id="MBA5232631.1"/>
    </source>
</evidence>
<gene>
    <name evidence="7" type="ORF">H2Y56_10960</name>
</gene>
<evidence type="ECO:0000256" key="3">
    <source>
        <dbReference type="ARBA" id="ARBA00034247"/>
    </source>
</evidence>
<dbReference type="PROSITE" id="PS50887">
    <property type="entry name" value="GGDEF"/>
    <property type="match status" value="1"/>
</dbReference>
<dbReference type="SMART" id="SM00091">
    <property type="entry name" value="PAS"/>
    <property type="match status" value="1"/>
</dbReference>
<dbReference type="InterPro" id="IPR000160">
    <property type="entry name" value="GGDEF_dom"/>
</dbReference>
<comment type="pathway">
    <text evidence="1">Purine metabolism; 3',5'-cyclic di-GMP biosynthesis.</text>
</comment>
<dbReference type="InterPro" id="IPR035965">
    <property type="entry name" value="PAS-like_dom_sf"/>
</dbReference>
<dbReference type="InterPro" id="IPR000700">
    <property type="entry name" value="PAS-assoc_C"/>
</dbReference>
<protein>
    <recommendedName>
        <fullName evidence="2">diguanylate cyclase</fullName>
        <ecNumber evidence="2">2.7.7.65</ecNumber>
    </recommendedName>
</protein>
<organism evidence="7 8">
    <name type="scientific">Pectobacterium aroidearum</name>
    <dbReference type="NCBI Taxonomy" id="1201031"/>
    <lineage>
        <taxon>Bacteria</taxon>
        <taxon>Pseudomonadati</taxon>
        <taxon>Pseudomonadota</taxon>
        <taxon>Gammaproteobacteria</taxon>
        <taxon>Enterobacterales</taxon>
        <taxon>Pectobacteriaceae</taxon>
        <taxon>Pectobacterium</taxon>
    </lineage>
</organism>
<keyword evidence="8" id="KW-1185">Reference proteome</keyword>
<dbReference type="SMART" id="SM00267">
    <property type="entry name" value="GGDEF"/>
    <property type="match status" value="1"/>
</dbReference>
<dbReference type="CDD" id="cd01949">
    <property type="entry name" value="GGDEF"/>
    <property type="match status" value="1"/>
</dbReference>
<dbReference type="SMART" id="SM00086">
    <property type="entry name" value="PAC"/>
    <property type="match status" value="1"/>
</dbReference>
<dbReference type="Proteomes" id="UP000530038">
    <property type="component" value="Unassembled WGS sequence"/>
</dbReference>
<dbReference type="Pfam" id="PF00990">
    <property type="entry name" value="GGDEF"/>
    <property type="match status" value="1"/>
</dbReference>
<name>A0ABR5ZDI4_9GAMM</name>
<comment type="caution">
    <text evidence="7">The sequence shown here is derived from an EMBL/GenBank/DDBJ whole genome shotgun (WGS) entry which is preliminary data.</text>
</comment>
<dbReference type="SUPFAM" id="SSF55785">
    <property type="entry name" value="PYP-like sensor domain (PAS domain)"/>
    <property type="match status" value="1"/>
</dbReference>
<evidence type="ECO:0000259" key="6">
    <source>
        <dbReference type="PROSITE" id="PS50887"/>
    </source>
</evidence>
<evidence type="ECO:0000256" key="2">
    <source>
        <dbReference type="ARBA" id="ARBA00012528"/>
    </source>
</evidence>
<dbReference type="PANTHER" id="PTHR45138:SF9">
    <property type="entry name" value="DIGUANYLATE CYCLASE DGCM-RELATED"/>
    <property type="match status" value="1"/>
</dbReference>
<feature type="domain" description="PAC" evidence="5">
    <location>
        <begin position="88"/>
        <end position="141"/>
    </location>
</feature>
<dbReference type="InterPro" id="IPR013655">
    <property type="entry name" value="PAS_fold_3"/>
</dbReference>
<dbReference type="InterPro" id="IPR043128">
    <property type="entry name" value="Rev_trsase/Diguanyl_cyclase"/>
</dbReference>
<dbReference type="Gene3D" id="3.30.450.20">
    <property type="entry name" value="PAS domain"/>
    <property type="match status" value="1"/>
</dbReference>
<comment type="catalytic activity">
    <reaction evidence="3">
        <text>2 GTP = 3',3'-c-di-GMP + 2 diphosphate</text>
        <dbReference type="Rhea" id="RHEA:24898"/>
        <dbReference type="ChEBI" id="CHEBI:33019"/>
        <dbReference type="ChEBI" id="CHEBI:37565"/>
        <dbReference type="ChEBI" id="CHEBI:58805"/>
        <dbReference type="EC" id="2.7.7.65"/>
    </reaction>
</comment>
<feature type="domain" description="PAS" evidence="4">
    <location>
        <begin position="13"/>
        <end position="85"/>
    </location>
</feature>
<sequence length="331" mass="38476">MSADPLPKNLPLSKQQVRTLLELISDGVWDWDANTGYVYRSPGWYTMFGYPLNSLPNTVKTWEELIHPDDYARVMAHFESCINQHESYRIEYRCRSKNGQYIWIEDRAHIIVRNDDNSVARMLGVQTNIDAAKQLMFALEWKNHSLEELIEERTLELSKVNQLLQKQLDKNRELAEHDALTQTANRYALDRILEQQVERAARFRHSLSLIFIDVDDFKLINDKHGHIRGDAALINVVSCIQDCLREQDCLARWGGDEFVIVLPSTSIEEAWQTSIAIQHAMSRMAPIDDHQLTLSYGVVQWRKDERPIDFLHRGDLALYQAKLNGKNMLSR</sequence>
<dbReference type="InterPro" id="IPR000014">
    <property type="entry name" value="PAS"/>
</dbReference>
<feature type="domain" description="GGDEF" evidence="6">
    <location>
        <begin position="205"/>
        <end position="331"/>
    </location>
</feature>
<reference evidence="7 8" key="1">
    <citation type="submission" date="2020-07" db="EMBL/GenBank/DDBJ databases">
        <title>Characterization of Pectobacterium aroidearum strains causing soft rot on Amorphophallus konjac.</title>
        <authorList>
            <person name="Xie H."/>
        </authorList>
    </citation>
    <scope>NUCLEOTIDE SEQUENCE [LARGE SCALE GENOMIC DNA]</scope>
    <source>
        <strain evidence="7 8">MY10</strain>
    </source>
</reference>
<evidence type="ECO:0000259" key="4">
    <source>
        <dbReference type="PROSITE" id="PS50112"/>
    </source>
</evidence>
<dbReference type="CDD" id="cd00130">
    <property type="entry name" value="PAS"/>
    <property type="match status" value="1"/>
</dbReference>
<dbReference type="InterPro" id="IPR029787">
    <property type="entry name" value="Nucleotide_cyclase"/>
</dbReference>
<dbReference type="EMBL" id="JACERK010000004">
    <property type="protein sequence ID" value="MBA5232631.1"/>
    <property type="molecule type" value="Genomic_DNA"/>
</dbReference>
<dbReference type="InterPro" id="IPR050469">
    <property type="entry name" value="Diguanylate_Cyclase"/>
</dbReference>
<dbReference type="PROSITE" id="PS50113">
    <property type="entry name" value="PAC"/>
    <property type="match status" value="1"/>
</dbReference>
<dbReference type="Gene3D" id="3.30.70.270">
    <property type="match status" value="1"/>
</dbReference>
<accession>A0ABR5ZDI4</accession>
<dbReference type="NCBIfam" id="TIGR00229">
    <property type="entry name" value="sensory_box"/>
    <property type="match status" value="1"/>
</dbReference>
<dbReference type="NCBIfam" id="TIGR00254">
    <property type="entry name" value="GGDEF"/>
    <property type="match status" value="1"/>
</dbReference>
<dbReference type="RefSeq" id="WP_181829502.1">
    <property type="nucleotide sequence ID" value="NZ_CP104757.1"/>
</dbReference>
<dbReference type="SUPFAM" id="SSF55073">
    <property type="entry name" value="Nucleotide cyclase"/>
    <property type="match status" value="1"/>
</dbReference>
<evidence type="ECO:0000256" key="1">
    <source>
        <dbReference type="ARBA" id="ARBA00004665"/>
    </source>
</evidence>